<protein>
    <submittedName>
        <fullName evidence="1">Peroxiredoxin</fullName>
        <ecNumber evidence="1">1.11.1.15</ecNumber>
    </submittedName>
</protein>
<dbReference type="EMBL" id="AIDT01000010">
    <property type="protein sequence ID" value="EIA13898.1"/>
    <property type="molecule type" value="Genomic_DNA"/>
</dbReference>
<organism evidence="1 2">
    <name type="scientific">Staphylococcus aureus subsp. aureus DR10</name>
    <dbReference type="NCBI Taxonomy" id="1155079"/>
    <lineage>
        <taxon>Bacteria</taxon>
        <taxon>Bacillati</taxon>
        <taxon>Bacillota</taxon>
        <taxon>Bacilli</taxon>
        <taxon>Bacillales</taxon>
        <taxon>Staphylococcaceae</taxon>
        <taxon>Staphylococcus</taxon>
    </lineage>
</organism>
<keyword evidence="1" id="KW-0560">Oxidoreductase</keyword>
<dbReference type="Proteomes" id="UP000003093">
    <property type="component" value="Unassembled WGS sequence"/>
</dbReference>
<proteinExistence type="predicted"/>
<comment type="caution">
    <text evidence="1">The sequence shown here is derived from an EMBL/GenBank/DDBJ whole genome shotgun (WGS) entry which is preliminary data.</text>
</comment>
<accession>A0ABC9PZN2</accession>
<evidence type="ECO:0000313" key="1">
    <source>
        <dbReference type="EMBL" id="EIA13898.1"/>
    </source>
</evidence>
<dbReference type="GO" id="GO:0004601">
    <property type="term" value="F:peroxidase activity"/>
    <property type="evidence" value="ECO:0007669"/>
    <property type="project" value="UniProtKB-KW"/>
</dbReference>
<dbReference type="AlphaFoldDB" id="A0ABC9PZN2"/>
<reference evidence="1 2" key="1">
    <citation type="journal article" date="2012" name="MBio">
        <title>Identification of a highly transmissible animal-independent Staphylococcus aureus ST398 clone with distinct genomic and cell adhesion properties.</title>
        <authorList>
            <person name="Uhlemann A.C."/>
            <person name="Porcella S.F."/>
            <person name="Trivedi S."/>
            <person name="Sullivan S.B."/>
            <person name="Hafer C."/>
            <person name="Kennedy A.D."/>
            <person name="Barbian K.D."/>
            <person name="McCarthy A.J."/>
            <person name="Street C."/>
            <person name="Hirschberg D.L."/>
            <person name="Lipkin W.I."/>
            <person name="Lindsay J.A."/>
            <person name="DeLeo F.R."/>
            <person name="Lowy F.D."/>
        </authorList>
    </citation>
    <scope>NUCLEOTIDE SEQUENCE [LARGE SCALE GENOMIC DNA]</scope>
    <source>
        <strain evidence="1 2">DR10</strain>
    </source>
</reference>
<evidence type="ECO:0000313" key="2">
    <source>
        <dbReference type="Proteomes" id="UP000003093"/>
    </source>
</evidence>
<feature type="non-terminal residue" evidence="1">
    <location>
        <position position="32"/>
    </location>
</feature>
<gene>
    <name evidence="1" type="ORF">ST398NM02_3130</name>
</gene>
<sequence>MSLINKEILPFTAQAFDPKKDQFKEVTQEDLK</sequence>
<name>A0ABC9PZN2_STAA5</name>
<keyword evidence="1" id="KW-0575">Peroxidase</keyword>
<dbReference type="EC" id="1.11.1.15" evidence="1"/>